<proteinExistence type="predicted"/>
<evidence type="ECO:0000313" key="1">
    <source>
        <dbReference type="EMBL" id="ACB43578.1"/>
    </source>
</evidence>
<dbReference type="STRING" id="452638.Pnec_0284"/>
<dbReference type="KEGG" id="pne:Pnec_0284"/>
<accession>B1XTA1</accession>
<sequence>MAALGEALIGVGKAGLVAALGLCASVSRDQVLKPSA</sequence>
<name>B1XTA1_POLNS</name>
<gene>
    <name evidence="1" type="ordered locus">Pnec_0284</name>
</gene>
<reference evidence="1" key="1">
    <citation type="submission" date="2008-03" db="EMBL/GenBank/DDBJ databases">
        <title>Complete sequence of Polynucleobacter necessarius STIR1.</title>
        <authorList>
            <consortium name="US DOE Joint Genome Institute"/>
            <person name="Copeland A."/>
            <person name="Lucas S."/>
            <person name="Lapidus A."/>
            <person name="Barry K."/>
            <person name="Detter J.C."/>
            <person name="Glavina del Rio T."/>
            <person name="Hammon N."/>
            <person name="Israni S."/>
            <person name="Dalin E."/>
            <person name="Tice H."/>
            <person name="Pitluck S."/>
            <person name="Chain P."/>
            <person name="Malfatti S."/>
            <person name="Shin M."/>
            <person name="Vergez L."/>
            <person name="Schmutz J."/>
            <person name="Larimer F."/>
            <person name="Land M."/>
            <person name="Hauser L."/>
            <person name="Kyrpides N."/>
            <person name="Kim E."/>
            <person name="Hahn M."/>
            <person name="Richardson P."/>
        </authorList>
    </citation>
    <scope>NUCLEOTIDE SEQUENCE [LARGE SCALE GENOMIC DNA]</scope>
    <source>
        <strain evidence="1">STIR1</strain>
    </source>
</reference>
<dbReference type="HOGENOM" id="CLU_3357672_0_0_4"/>
<organism evidence="1">
    <name type="scientific">Polynucleobacter necessarius subsp. necessarius (strain STIR1)</name>
    <dbReference type="NCBI Taxonomy" id="452638"/>
    <lineage>
        <taxon>Bacteria</taxon>
        <taxon>Pseudomonadati</taxon>
        <taxon>Pseudomonadota</taxon>
        <taxon>Betaproteobacteria</taxon>
        <taxon>Burkholderiales</taxon>
        <taxon>Burkholderiaceae</taxon>
        <taxon>Polynucleobacter</taxon>
    </lineage>
</organism>
<dbReference type="AlphaFoldDB" id="B1XTA1"/>
<protein>
    <submittedName>
        <fullName evidence="1">Uncharacterized protein</fullName>
    </submittedName>
</protein>
<dbReference type="EMBL" id="CP001010">
    <property type="protein sequence ID" value="ACB43578.1"/>
    <property type="molecule type" value="Genomic_DNA"/>
</dbReference>